<evidence type="ECO:0000256" key="2">
    <source>
        <dbReference type="ARBA" id="ARBA00010790"/>
    </source>
</evidence>
<dbReference type="AlphaFoldDB" id="A0A9D4H681"/>
<dbReference type="GO" id="GO:0050660">
    <property type="term" value="F:flavin adenine dinucleotide binding"/>
    <property type="evidence" value="ECO:0007669"/>
    <property type="project" value="InterPro"/>
</dbReference>
<comment type="caution">
    <text evidence="9">The sequence shown here is derived from an EMBL/GenBank/DDBJ whole genome shotgun (WGS) entry which is preliminary data.</text>
</comment>
<name>A0A9D4H681_DREPO</name>
<dbReference type="EMBL" id="JAIWYP010000004">
    <property type="protein sequence ID" value="KAH3830341.1"/>
    <property type="molecule type" value="Genomic_DNA"/>
</dbReference>
<evidence type="ECO:0000313" key="10">
    <source>
        <dbReference type="Proteomes" id="UP000828390"/>
    </source>
</evidence>
<protein>
    <recommendedName>
        <fullName evidence="7 8">Glucose-methanol-choline oxidoreductase N-terminal domain-containing protein</fullName>
    </recommendedName>
</protein>
<comment type="cofactor">
    <cofactor evidence="1 5">
        <name>FAD</name>
        <dbReference type="ChEBI" id="CHEBI:57692"/>
    </cofactor>
</comment>
<feature type="domain" description="Glucose-methanol-choline oxidoreductase N-terminal" evidence="7">
    <location>
        <begin position="101"/>
        <end position="124"/>
    </location>
</feature>
<dbReference type="InterPro" id="IPR012132">
    <property type="entry name" value="GMC_OxRdtase"/>
</dbReference>
<dbReference type="Proteomes" id="UP000828390">
    <property type="component" value="Unassembled WGS sequence"/>
</dbReference>
<feature type="domain" description="Glucose-methanol-choline oxidoreductase N-terminal" evidence="8">
    <location>
        <begin position="279"/>
        <end position="293"/>
    </location>
</feature>
<evidence type="ECO:0000259" key="8">
    <source>
        <dbReference type="PROSITE" id="PS00624"/>
    </source>
</evidence>
<dbReference type="GO" id="GO:0016614">
    <property type="term" value="F:oxidoreductase activity, acting on CH-OH group of donors"/>
    <property type="evidence" value="ECO:0007669"/>
    <property type="project" value="InterPro"/>
</dbReference>
<evidence type="ECO:0000256" key="5">
    <source>
        <dbReference type="PIRSR" id="PIRSR000137-2"/>
    </source>
</evidence>
<comment type="similarity">
    <text evidence="2 6">Belongs to the GMC oxidoreductase family.</text>
</comment>
<gene>
    <name evidence="9" type="ORF">DPMN_103583</name>
</gene>
<dbReference type="PANTHER" id="PTHR11552">
    <property type="entry name" value="GLUCOSE-METHANOL-CHOLINE GMC OXIDOREDUCTASE"/>
    <property type="match status" value="1"/>
</dbReference>
<dbReference type="InterPro" id="IPR000172">
    <property type="entry name" value="GMC_OxRdtase_N"/>
</dbReference>
<proteinExistence type="inferred from homology"/>
<evidence type="ECO:0000256" key="3">
    <source>
        <dbReference type="ARBA" id="ARBA00022630"/>
    </source>
</evidence>
<keyword evidence="3 6" id="KW-0285">Flavoprotein</keyword>
<keyword evidence="10" id="KW-1185">Reference proteome</keyword>
<dbReference type="PROSITE" id="PS00623">
    <property type="entry name" value="GMC_OXRED_1"/>
    <property type="match status" value="1"/>
</dbReference>
<dbReference type="Pfam" id="PF05199">
    <property type="entry name" value="GMC_oxred_C"/>
    <property type="match status" value="1"/>
</dbReference>
<dbReference type="SUPFAM" id="SSF54373">
    <property type="entry name" value="FAD-linked reductases, C-terminal domain"/>
    <property type="match status" value="1"/>
</dbReference>
<dbReference type="PIRSF" id="PIRSF000137">
    <property type="entry name" value="Alcohol_oxidase"/>
    <property type="match status" value="1"/>
</dbReference>
<feature type="binding site" evidence="5">
    <location>
        <position position="244"/>
    </location>
    <ligand>
        <name>FAD</name>
        <dbReference type="ChEBI" id="CHEBI:57692"/>
    </ligand>
</feature>
<dbReference type="Gene3D" id="3.30.560.10">
    <property type="entry name" value="Glucose Oxidase, domain 3"/>
    <property type="match status" value="1"/>
</dbReference>
<dbReference type="InterPro" id="IPR007867">
    <property type="entry name" value="GMC_OxRtase_C"/>
</dbReference>
<keyword evidence="4 5" id="KW-0274">FAD</keyword>
<sequence length="601" mass="66479">MAGLFGRKGTKVTQTLLPEYDYIVVGAGSAGAVVAARLSEDAKSSILLLEAGGDDYGDKMVAVPMMYGALQRTHRDWMLSVEPQKHALKAFKGNRNYYPRGKMLGGSSNLNAMIYVRGCRLDFDRWAELGCEGWSYEDVLPYFLKSEAFVDINNGDPIVEKEYHNTLGPQEVTRYSPSSLSHVFRSAGEELGYKTVDYNGREMIGLSPTFTNVTKNGLRASTSRAFLRPAMDRPNLHISIHSHVEKVLIEGNRAVGVLVKKDGREVTVRCRKEVVLCAGAIMSPQIMMLSGIGPRQHLDEAKIPVLKDLPVGENLQDHLLVPVNSPCTSTDLLTRSKVLNPLNIMKYLWSGGGWLRSSPVTELSFFRLGSATPPGMPDIQFHVAPAAQERGARENTEQQLNYKNEIFTDYLASGAKNFGSRQGFTIWVTLLHPKSTGTVRLNAADPKGPPLVDPDFLARQEDVDIYVKGIREAQRFLDTNAMKAIGAESRNIERAYKPILWQHAYDSDGYYGEYVRHFANTAYHPTSTCKMGANDDPSTVVDSKLRVKGFSNLRVADASVIPEVISGNTNAVCVMIGEKAADLIRGIDSVRHFRKPVFSKL</sequence>
<evidence type="ECO:0000313" key="9">
    <source>
        <dbReference type="EMBL" id="KAH3830341.1"/>
    </source>
</evidence>
<accession>A0A9D4H681</accession>
<dbReference type="Gene3D" id="3.50.50.60">
    <property type="entry name" value="FAD/NAD(P)-binding domain"/>
    <property type="match status" value="1"/>
</dbReference>
<dbReference type="Pfam" id="PF00732">
    <property type="entry name" value="GMC_oxred_N"/>
    <property type="match status" value="1"/>
</dbReference>
<evidence type="ECO:0000256" key="1">
    <source>
        <dbReference type="ARBA" id="ARBA00001974"/>
    </source>
</evidence>
<dbReference type="PROSITE" id="PS00624">
    <property type="entry name" value="GMC_OXRED_2"/>
    <property type="match status" value="1"/>
</dbReference>
<dbReference type="InterPro" id="IPR036188">
    <property type="entry name" value="FAD/NAD-bd_sf"/>
</dbReference>
<evidence type="ECO:0000259" key="7">
    <source>
        <dbReference type="PROSITE" id="PS00623"/>
    </source>
</evidence>
<reference evidence="9" key="2">
    <citation type="submission" date="2020-11" db="EMBL/GenBank/DDBJ databases">
        <authorList>
            <person name="McCartney M.A."/>
            <person name="Auch B."/>
            <person name="Kono T."/>
            <person name="Mallez S."/>
            <person name="Becker A."/>
            <person name="Gohl D.M."/>
            <person name="Silverstein K.A.T."/>
            <person name="Koren S."/>
            <person name="Bechman K.B."/>
            <person name="Herman A."/>
            <person name="Abrahante J.E."/>
            <person name="Garbe J."/>
        </authorList>
    </citation>
    <scope>NUCLEOTIDE SEQUENCE</scope>
    <source>
        <strain evidence="9">Duluth1</strain>
        <tissue evidence="9">Whole animal</tissue>
    </source>
</reference>
<evidence type="ECO:0000256" key="6">
    <source>
        <dbReference type="RuleBase" id="RU003968"/>
    </source>
</evidence>
<dbReference type="SUPFAM" id="SSF51905">
    <property type="entry name" value="FAD/NAD(P)-binding domain"/>
    <property type="match status" value="1"/>
</dbReference>
<organism evidence="9 10">
    <name type="scientific">Dreissena polymorpha</name>
    <name type="common">Zebra mussel</name>
    <name type="synonym">Mytilus polymorpha</name>
    <dbReference type="NCBI Taxonomy" id="45954"/>
    <lineage>
        <taxon>Eukaryota</taxon>
        <taxon>Metazoa</taxon>
        <taxon>Spiralia</taxon>
        <taxon>Lophotrochozoa</taxon>
        <taxon>Mollusca</taxon>
        <taxon>Bivalvia</taxon>
        <taxon>Autobranchia</taxon>
        <taxon>Heteroconchia</taxon>
        <taxon>Euheterodonta</taxon>
        <taxon>Imparidentia</taxon>
        <taxon>Neoheterodontei</taxon>
        <taxon>Myida</taxon>
        <taxon>Dreissenoidea</taxon>
        <taxon>Dreissenidae</taxon>
        <taxon>Dreissena</taxon>
    </lineage>
</organism>
<reference evidence="9" key="1">
    <citation type="journal article" date="2019" name="bioRxiv">
        <title>The Genome of the Zebra Mussel, Dreissena polymorpha: A Resource for Invasive Species Research.</title>
        <authorList>
            <person name="McCartney M.A."/>
            <person name="Auch B."/>
            <person name="Kono T."/>
            <person name="Mallez S."/>
            <person name="Zhang Y."/>
            <person name="Obille A."/>
            <person name="Becker A."/>
            <person name="Abrahante J.E."/>
            <person name="Garbe J."/>
            <person name="Badalamenti J.P."/>
            <person name="Herman A."/>
            <person name="Mangelson H."/>
            <person name="Liachko I."/>
            <person name="Sullivan S."/>
            <person name="Sone E.D."/>
            <person name="Koren S."/>
            <person name="Silverstein K.A.T."/>
            <person name="Beckman K.B."/>
            <person name="Gohl D.M."/>
        </authorList>
    </citation>
    <scope>NUCLEOTIDE SEQUENCE</scope>
    <source>
        <strain evidence="9">Duluth1</strain>
        <tissue evidence="9">Whole animal</tissue>
    </source>
</reference>
<evidence type="ECO:0000256" key="4">
    <source>
        <dbReference type="ARBA" id="ARBA00022827"/>
    </source>
</evidence>
<dbReference type="PANTHER" id="PTHR11552:SF147">
    <property type="entry name" value="CHOLINE DEHYDROGENASE, MITOCHONDRIAL"/>
    <property type="match status" value="1"/>
</dbReference>